<dbReference type="eggNOG" id="ENOG50336AF">
    <property type="taxonomic scope" value="Bacteria"/>
</dbReference>
<dbReference type="OrthoDB" id="6058284at2"/>
<accession>D5CUB1</accession>
<evidence type="ECO:0000313" key="2">
    <source>
        <dbReference type="EMBL" id="ADE10446.1"/>
    </source>
</evidence>
<dbReference type="EMBL" id="CP001965">
    <property type="protein sequence ID" value="ADE10446.1"/>
    <property type="molecule type" value="Genomic_DNA"/>
</dbReference>
<dbReference type="InterPro" id="IPR036390">
    <property type="entry name" value="WH_DNA-bd_sf"/>
</dbReference>
<dbReference type="STRING" id="580332.Slit_0204"/>
<dbReference type="Gene3D" id="1.10.10.10">
    <property type="entry name" value="Winged helix-like DNA-binding domain superfamily/Winged helix DNA-binding domain"/>
    <property type="match status" value="1"/>
</dbReference>
<reference evidence="2 3" key="1">
    <citation type="submission" date="2010-03" db="EMBL/GenBank/DDBJ databases">
        <title>Complete sequence of Sideroxydans lithotrophicus ES-1.</title>
        <authorList>
            <consortium name="US DOE Joint Genome Institute"/>
            <person name="Lucas S."/>
            <person name="Copeland A."/>
            <person name="Lapidus A."/>
            <person name="Cheng J.-F."/>
            <person name="Bruce D."/>
            <person name="Goodwin L."/>
            <person name="Pitluck S."/>
            <person name="Munk A.C."/>
            <person name="Detter J.C."/>
            <person name="Han C."/>
            <person name="Tapia R."/>
            <person name="Larimer F."/>
            <person name="Land M."/>
            <person name="Hauser L."/>
            <person name="Kyrpides N."/>
            <person name="Ivanova N."/>
            <person name="Emerson D."/>
            <person name="Woyke T."/>
        </authorList>
    </citation>
    <scope>NUCLEOTIDE SEQUENCE [LARGE SCALE GENOMIC DNA]</scope>
    <source>
        <strain evidence="2 3">ES-1</strain>
    </source>
</reference>
<dbReference type="SUPFAM" id="SSF46785">
    <property type="entry name" value="Winged helix' DNA-binding domain"/>
    <property type="match status" value="1"/>
</dbReference>
<dbReference type="InterPro" id="IPR014892">
    <property type="entry name" value="RPA_C"/>
</dbReference>
<protein>
    <recommendedName>
        <fullName evidence="1">Replication protein A C-terminal domain-containing protein</fullName>
    </recommendedName>
</protein>
<name>D5CUB1_SIDLE</name>
<dbReference type="HOGENOM" id="CLU_161350_0_0_4"/>
<evidence type="ECO:0000259" key="1">
    <source>
        <dbReference type="Pfam" id="PF08784"/>
    </source>
</evidence>
<dbReference type="Pfam" id="PF08784">
    <property type="entry name" value="RPA_C"/>
    <property type="match status" value="1"/>
</dbReference>
<evidence type="ECO:0000313" key="3">
    <source>
        <dbReference type="Proteomes" id="UP000001625"/>
    </source>
</evidence>
<dbReference type="KEGG" id="slt:Slit_0204"/>
<proteinExistence type="predicted"/>
<dbReference type="Proteomes" id="UP000001625">
    <property type="component" value="Chromosome"/>
</dbReference>
<dbReference type="InterPro" id="IPR036388">
    <property type="entry name" value="WH-like_DNA-bd_sf"/>
</dbReference>
<keyword evidence="3" id="KW-1185">Reference proteome</keyword>
<gene>
    <name evidence="2" type="ordered locus">Slit_0204</name>
</gene>
<sequence length="105" mass="11566">MATSDQLLNLLSRHIGKGNGIGVKQLAEQLGTPERHVRTLVSDLRDEGHAICGTPKHGYYIAATSEELTQTCEFLRNRAMLSLGLEAKLRRIPLPDLLGQLHLPT</sequence>
<dbReference type="AlphaFoldDB" id="D5CUB1"/>
<organism evidence="2 3">
    <name type="scientific">Sideroxydans lithotrophicus (strain ES-1)</name>
    <dbReference type="NCBI Taxonomy" id="580332"/>
    <lineage>
        <taxon>Bacteria</taxon>
        <taxon>Pseudomonadati</taxon>
        <taxon>Pseudomonadota</taxon>
        <taxon>Betaproteobacteria</taxon>
        <taxon>Nitrosomonadales</taxon>
        <taxon>Gallionellaceae</taxon>
        <taxon>Sideroxydans</taxon>
    </lineage>
</organism>
<dbReference type="RefSeq" id="WP_013028345.1">
    <property type="nucleotide sequence ID" value="NC_013959.1"/>
</dbReference>
<feature type="domain" description="Replication protein A C-terminal" evidence="1">
    <location>
        <begin position="3"/>
        <end position="49"/>
    </location>
</feature>